<dbReference type="EMBL" id="BSXT01000821">
    <property type="protein sequence ID" value="GMF34595.1"/>
    <property type="molecule type" value="Genomic_DNA"/>
</dbReference>
<reference evidence="2" key="1">
    <citation type="submission" date="2023-04" db="EMBL/GenBank/DDBJ databases">
        <title>Phytophthora fragariaefolia NBRC 109709.</title>
        <authorList>
            <person name="Ichikawa N."/>
            <person name="Sato H."/>
            <person name="Tonouchi N."/>
        </authorList>
    </citation>
    <scope>NUCLEOTIDE SEQUENCE</scope>
    <source>
        <strain evidence="2">NBRC 109709</strain>
    </source>
</reference>
<dbReference type="AlphaFoldDB" id="A0A9W6XAE5"/>
<feature type="compositionally biased region" description="Acidic residues" evidence="1">
    <location>
        <begin position="118"/>
        <end position="129"/>
    </location>
</feature>
<name>A0A9W6XAE5_9STRA</name>
<dbReference type="Proteomes" id="UP001165121">
    <property type="component" value="Unassembled WGS sequence"/>
</dbReference>
<evidence type="ECO:0000256" key="1">
    <source>
        <dbReference type="SAM" id="MobiDB-lite"/>
    </source>
</evidence>
<sequence length="129" mass="13862">MAAAVFDVVTVINPEKIAWYGLNARNANSVKMLGPATPAQHGKHSGYILLEHGLRSPHSSLKRFANTIANLSLEYVAQRRVVIAGLSQPPTRKRFALPRPPTSPNENDIENSESSSDNGDDAEAVDSGA</sequence>
<protein>
    <submittedName>
        <fullName evidence="2">Unnamed protein product</fullName>
    </submittedName>
</protein>
<evidence type="ECO:0000313" key="3">
    <source>
        <dbReference type="Proteomes" id="UP001165121"/>
    </source>
</evidence>
<accession>A0A9W6XAE5</accession>
<comment type="caution">
    <text evidence="2">The sequence shown here is derived from an EMBL/GenBank/DDBJ whole genome shotgun (WGS) entry which is preliminary data.</text>
</comment>
<keyword evidence="3" id="KW-1185">Reference proteome</keyword>
<gene>
    <name evidence="2" type="ORF">Pfra01_000892300</name>
</gene>
<organism evidence="2 3">
    <name type="scientific">Phytophthora fragariaefolia</name>
    <dbReference type="NCBI Taxonomy" id="1490495"/>
    <lineage>
        <taxon>Eukaryota</taxon>
        <taxon>Sar</taxon>
        <taxon>Stramenopiles</taxon>
        <taxon>Oomycota</taxon>
        <taxon>Peronosporomycetes</taxon>
        <taxon>Peronosporales</taxon>
        <taxon>Peronosporaceae</taxon>
        <taxon>Phytophthora</taxon>
    </lineage>
</organism>
<proteinExistence type="predicted"/>
<evidence type="ECO:0000313" key="2">
    <source>
        <dbReference type="EMBL" id="GMF34595.1"/>
    </source>
</evidence>
<feature type="region of interest" description="Disordered" evidence="1">
    <location>
        <begin position="89"/>
        <end position="129"/>
    </location>
</feature>